<dbReference type="PROSITE" id="PS50966">
    <property type="entry name" value="ZF_SWIM"/>
    <property type="match status" value="1"/>
</dbReference>
<evidence type="ECO:0000313" key="4">
    <source>
        <dbReference type="Proteomes" id="UP000053331"/>
    </source>
</evidence>
<name>A0A0F8AW43_9EURY</name>
<dbReference type="AlphaFoldDB" id="A0A0F8AW43"/>
<evidence type="ECO:0000256" key="1">
    <source>
        <dbReference type="PROSITE-ProRule" id="PRU00325"/>
    </source>
</evidence>
<proteinExistence type="predicted"/>
<feature type="domain" description="SWIM-type" evidence="2">
    <location>
        <begin position="49"/>
        <end position="85"/>
    </location>
</feature>
<evidence type="ECO:0000313" key="3">
    <source>
        <dbReference type="EMBL" id="KKF40166.1"/>
    </source>
</evidence>
<dbReference type="RefSeq" id="WP_050022921.1">
    <property type="nucleotide sequence ID" value="NZ_JNFH02000001.1"/>
</dbReference>
<dbReference type="GO" id="GO:0008270">
    <property type="term" value="F:zinc ion binding"/>
    <property type="evidence" value="ECO:0007669"/>
    <property type="project" value="UniProtKB-KW"/>
</dbReference>
<sequence>MNIDTETIQDRCTDPVFERGQTYRREGRIQQLDRFDDLVSAVVSGSNPYDVTIKFGGRSLETQCTCPYDGHGDCKHVVAVLLAIAGDPPKDESERIEALLADVPVEELRAFVHGILATHSTVREQFLAQFGGEHKSVGEYREEIGRLFEQHADPTVFEAIDFSRFFNIAEQYRERDRYFAAATVYRAVFEEVDENFNWIDGSYDHYAQTLQTALDGYIDCVLATDPSPEDFETYAGVLETRASTESEINNRQFWRALDDLEDRYDE</sequence>
<evidence type="ECO:0000259" key="2">
    <source>
        <dbReference type="PROSITE" id="PS50966"/>
    </source>
</evidence>
<gene>
    <name evidence="3" type="ORF">FK85_22995</name>
</gene>
<dbReference type="Pfam" id="PF04434">
    <property type="entry name" value="SWIM"/>
    <property type="match status" value="1"/>
</dbReference>
<dbReference type="Proteomes" id="UP000053331">
    <property type="component" value="Unassembled WGS sequence"/>
</dbReference>
<keyword evidence="1" id="KW-0479">Metal-binding</keyword>
<comment type="caution">
    <text evidence="3">The sequence shown here is derived from an EMBL/GenBank/DDBJ whole genome shotgun (WGS) entry which is preliminary data.</text>
</comment>
<organism evidence="3 4">
    <name type="scientific">Halorubrum saccharovorum</name>
    <dbReference type="NCBI Taxonomy" id="2248"/>
    <lineage>
        <taxon>Archaea</taxon>
        <taxon>Methanobacteriati</taxon>
        <taxon>Methanobacteriota</taxon>
        <taxon>Stenosarchaea group</taxon>
        <taxon>Halobacteria</taxon>
        <taxon>Halobacteriales</taxon>
        <taxon>Haloferacaceae</taxon>
        <taxon>Halorubrum</taxon>
    </lineage>
</organism>
<keyword evidence="1" id="KW-0863">Zinc-finger</keyword>
<keyword evidence="4" id="KW-1185">Reference proteome</keyword>
<dbReference type="OrthoDB" id="41163at2157"/>
<protein>
    <submittedName>
        <fullName evidence="3">SWIM zinc finger domain-containing protein</fullName>
    </submittedName>
</protein>
<dbReference type="EMBL" id="JNFH02000001">
    <property type="protein sequence ID" value="KKF40166.1"/>
    <property type="molecule type" value="Genomic_DNA"/>
</dbReference>
<reference evidence="3 4" key="1">
    <citation type="journal article" date="2015" name="Genome Announc.">
        <title>Draft genome sequence of a Halorubrum H3 strain isolated from the burlinskoye salt lake (Altai Krai, Russia).</title>
        <authorList>
            <person name="Rozanov A.S."/>
            <person name="Bryanskaya A.V."/>
            <person name="Malup T.K."/>
            <person name="Kotenko A.V."/>
            <person name="Peltek S.E."/>
        </authorList>
    </citation>
    <scope>NUCLEOTIDE SEQUENCE [LARGE SCALE GENOMIC DNA]</scope>
    <source>
        <strain evidence="3 4">H3</strain>
    </source>
</reference>
<keyword evidence="1" id="KW-0862">Zinc</keyword>
<dbReference type="InterPro" id="IPR007527">
    <property type="entry name" value="Znf_SWIM"/>
</dbReference>
<accession>A0A0F8AW43</accession>